<dbReference type="OrthoDB" id="2019504at2759"/>
<evidence type="ECO:0000256" key="1">
    <source>
        <dbReference type="ARBA" id="ARBA00004123"/>
    </source>
</evidence>
<comment type="similarity">
    <text evidence="2">Belongs to the RRP1 family.</text>
</comment>
<dbReference type="STRING" id="5786.F0ZJL5"/>
<dbReference type="Pfam" id="PF05997">
    <property type="entry name" value="Nop52"/>
    <property type="match status" value="1"/>
</dbReference>
<name>F0ZJL5_DICPU</name>
<dbReference type="VEuPathDB" id="AmoebaDB:DICPUDRAFT_32669"/>
<dbReference type="PANTHER" id="PTHR13026:SF0">
    <property type="entry name" value="RIBOSOMAL RNA PROCESSING 1B"/>
    <property type="match status" value="1"/>
</dbReference>
<dbReference type="RefSeq" id="XP_003287598.1">
    <property type="nucleotide sequence ID" value="XM_003287550.1"/>
</dbReference>
<evidence type="ECO:0000256" key="2">
    <source>
        <dbReference type="ARBA" id="ARBA00006374"/>
    </source>
</evidence>
<organism evidence="6 7">
    <name type="scientific">Dictyostelium purpureum</name>
    <name type="common">Slime mold</name>
    <dbReference type="NCBI Taxonomy" id="5786"/>
    <lineage>
        <taxon>Eukaryota</taxon>
        <taxon>Amoebozoa</taxon>
        <taxon>Evosea</taxon>
        <taxon>Eumycetozoa</taxon>
        <taxon>Dictyostelia</taxon>
        <taxon>Dictyosteliales</taxon>
        <taxon>Dictyosteliaceae</taxon>
        <taxon>Dictyostelium</taxon>
    </lineage>
</organism>
<dbReference type="FunCoup" id="F0ZJL5">
    <property type="interactions" value="147"/>
</dbReference>
<dbReference type="InterPro" id="IPR010301">
    <property type="entry name" value="RRP1"/>
</dbReference>
<dbReference type="PANTHER" id="PTHR13026">
    <property type="entry name" value="NNP-1 PROTEIN NOVEL NUCLEAR PROTEIN 1 NOP52"/>
    <property type="match status" value="1"/>
</dbReference>
<proteinExistence type="inferred from homology"/>
<feature type="compositionally biased region" description="Acidic residues" evidence="5">
    <location>
        <begin position="333"/>
        <end position="403"/>
    </location>
</feature>
<dbReference type="GO" id="GO:0005634">
    <property type="term" value="C:nucleus"/>
    <property type="evidence" value="ECO:0000318"/>
    <property type="project" value="GO_Central"/>
</dbReference>
<evidence type="ECO:0000313" key="6">
    <source>
        <dbReference type="EMBL" id="EGC35867.1"/>
    </source>
</evidence>
<keyword evidence="7" id="KW-1185">Reference proteome</keyword>
<evidence type="ECO:0000313" key="7">
    <source>
        <dbReference type="Proteomes" id="UP000001064"/>
    </source>
</evidence>
<evidence type="ECO:0000256" key="3">
    <source>
        <dbReference type="ARBA" id="ARBA00022552"/>
    </source>
</evidence>
<dbReference type="InParanoid" id="F0ZJL5"/>
<dbReference type="OMA" id="REWVHID"/>
<protein>
    <submittedName>
        <fullName evidence="6">Uncharacterized protein</fullName>
    </submittedName>
</protein>
<dbReference type="eggNOG" id="KOG3911">
    <property type="taxonomic scope" value="Eukaryota"/>
</dbReference>
<evidence type="ECO:0000256" key="4">
    <source>
        <dbReference type="ARBA" id="ARBA00023242"/>
    </source>
</evidence>
<sequence length="462" mass="53865">MTESTKVAKTVVNKKERTIDIVIAHKLNSGSSNFKQQALIKLRTAVKHEKLSEIQLLKIWKGLFLSFYNTDKLVVQDEVSTKIAELTTLFKDYNDSFLFVKCFFITLQNHWNHIDQYRVDKFYLLSRKIVHSSFKLLKKYYVAPKEGEELQNKSNDEIYSGLVKVFKDTVLNPKNSTLTNGIVLHFADIYLEELFKVTQGAMDPFYLTKILLPFINFLSKSEDDVACRRIKERVFTRLVTTYSIFEKKDAFYLPKEGIRYSDDKPELFIVDYGMLSKLFFKCASSKTTLEVNRKMMYSLKNQMNRAYLAFKEIEESADNILDENGNYINPEMEEEIEGEEEEEIVEDEDDEEIEDGEEIEDDEEIEGDADIDDEEDDEEMEGDADIDDDDDEFNEDIEEEEEVPPPKNNKKNNNSKPQQKSQPQQKKPQSQQKPQPQQKKQPQKPQQTKVSSKKAPTKKSNK</sequence>
<dbReference type="Proteomes" id="UP000001064">
    <property type="component" value="Unassembled WGS sequence"/>
</dbReference>
<feature type="region of interest" description="Disordered" evidence="5">
    <location>
        <begin position="333"/>
        <end position="462"/>
    </location>
</feature>
<reference evidence="7" key="1">
    <citation type="journal article" date="2011" name="Genome Biol.">
        <title>Comparative genomics of the social amoebae Dictyostelium discoideum and Dictyostelium purpureum.</title>
        <authorList>
            <consortium name="US DOE Joint Genome Institute (JGI-PGF)"/>
            <person name="Sucgang R."/>
            <person name="Kuo A."/>
            <person name="Tian X."/>
            <person name="Salerno W."/>
            <person name="Parikh A."/>
            <person name="Feasley C.L."/>
            <person name="Dalin E."/>
            <person name="Tu H."/>
            <person name="Huang E."/>
            <person name="Barry K."/>
            <person name="Lindquist E."/>
            <person name="Shapiro H."/>
            <person name="Bruce D."/>
            <person name="Schmutz J."/>
            <person name="Salamov A."/>
            <person name="Fey P."/>
            <person name="Gaudet P."/>
            <person name="Anjard C."/>
            <person name="Babu M.M."/>
            <person name="Basu S."/>
            <person name="Bushmanova Y."/>
            <person name="van der Wel H."/>
            <person name="Katoh-Kurasawa M."/>
            <person name="Dinh C."/>
            <person name="Coutinho P.M."/>
            <person name="Saito T."/>
            <person name="Elias M."/>
            <person name="Schaap P."/>
            <person name="Kay R.R."/>
            <person name="Henrissat B."/>
            <person name="Eichinger L."/>
            <person name="Rivero F."/>
            <person name="Putnam N.H."/>
            <person name="West C.M."/>
            <person name="Loomis W.F."/>
            <person name="Chisholm R.L."/>
            <person name="Shaulsky G."/>
            <person name="Strassmann J.E."/>
            <person name="Queller D.C."/>
            <person name="Kuspa A."/>
            <person name="Grigoriev I.V."/>
        </authorList>
    </citation>
    <scope>NUCLEOTIDE SEQUENCE [LARGE SCALE GENOMIC DNA]</scope>
    <source>
        <strain evidence="7">QSDP1</strain>
    </source>
</reference>
<gene>
    <name evidence="6" type="ORF">DICPUDRAFT_32669</name>
</gene>
<dbReference type="GO" id="GO:0030688">
    <property type="term" value="C:preribosome, small subunit precursor"/>
    <property type="evidence" value="ECO:0007669"/>
    <property type="project" value="InterPro"/>
</dbReference>
<feature type="compositionally biased region" description="Low complexity" evidence="5">
    <location>
        <begin position="411"/>
        <end position="450"/>
    </location>
</feature>
<accession>F0ZJL5</accession>
<dbReference type="AlphaFoldDB" id="F0ZJL5"/>
<feature type="compositionally biased region" description="Basic residues" evidence="5">
    <location>
        <begin position="451"/>
        <end position="462"/>
    </location>
</feature>
<dbReference type="KEGG" id="dpp:DICPUDRAFT_32669"/>
<evidence type="ECO:0000256" key="5">
    <source>
        <dbReference type="SAM" id="MobiDB-lite"/>
    </source>
</evidence>
<dbReference type="EMBL" id="GL871044">
    <property type="protein sequence ID" value="EGC35867.1"/>
    <property type="molecule type" value="Genomic_DNA"/>
</dbReference>
<comment type="subcellular location">
    <subcellularLocation>
        <location evidence="1">Nucleus</location>
    </subcellularLocation>
</comment>
<keyword evidence="4" id="KW-0539">Nucleus</keyword>
<dbReference type="GO" id="GO:0006364">
    <property type="term" value="P:rRNA processing"/>
    <property type="evidence" value="ECO:0007669"/>
    <property type="project" value="UniProtKB-KW"/>
</dbReference>
<keyword evidence="3" id="KW-0698">rRNA processing</keyword>
<dbReference type="GeneID" id="10500651"/>